<dbReference type="WBParaSite" id="GPUH_0002087901-mRNA-1">
    <property type="protein sequence ID" value="GPUH_0002087901-mRNA-1"/>
    <property type="gene ID" value="GPUH_0002087901"/>
</dbReference>
<dbReference type="Proteomes" id="UP000271098">
    <property type="component" value="Unassembled WGS sequence"/>
</dbReference>
<evidence type="ECO:0000313" key="4">
    <source>
        <dbReference type="Proteomes" id="UP000271098"/>
    </source>
</evidence>
<evidence type="ECO:0000313" key="5">
    <source>
        <dbReference type="WBParaSite" id="GPUH_0002087901-mRNA-1"/>
    </source>
</evidence>
<dbReference type="Pfam" id="PF25127">
    <property type="entry name" value="DUF7819"/>
    <property type="match status" value="1"/>
</dbReference>
<protein>
    <submittedName>
        <fullName evidence="5">DNA translocase FtsK</fullName>
    </submittedName>
</protein>
<sequence length="98" mass="11812">MNRRERRSRFDQKAVSGRQQPENDYDDIYHARPDDDEPSYFVYDEEEYGIDRDEQERIEEPEMFDDASLIPTAPYYDLPAGMMMPLIDMEDVLVRFYT</sequence>
<feature type="region of interest" description="Disordered" evidence="1">
    <location>
        <begin position="1"/>
        <end position="37"/>
    </location>
</feature>
<name>A0A183EIR3_9BILA</name>
<proteinExistence type="predicted"/>
<evidence type="ECO:0000313" key="3">
    <source>
        <dbReference type="EMBL" id="VDN36960.1"/>
    </source>
</evidence>
<dbReference type="OrthoDB" id="5842326at2759"/>
<keyword evidence="4" id="KW-1185">Reference proteome</keyword>
<reference evidence="3 4" key="2">
    <citation type="submission" date="2018-11" db="EMBL/GenBank/DDBJ databases">
        <authorList>
            <consortium name="Pathogen Informatics"/>
        </authorList>
    </citation>
    <scope>NUCLEOTIDE SEQUENCE [LARGE SCALE GENOMIC DNA]</scope>
</reference>
<dbReference type="EMBL" id="UYRT01091292">
    <property type="protein sequence ID" value="VDN36960.1"/>
    <property type="molecule type" value="Genomic_DNA"/>
</dbReference>
<organism evidence="5">
    <name type="scientific">Gongylonema pulchrum</name>
    <dbReference type="NCBI Taxonomy" id="637853"/>
    <lineage>
        <taxon>Eukaryota</taxon>
        <taxon>Metazoa</taxon>
        <taxon>Ecdysozoa</taxon>
        <taxon>Nematoda</taxon>
        <taxon>Chromadorea</taxon>
        <taxon>Rhabditida</taxon>
        <taxon>Spirurina</taxon>
        <taxon>Spiruromorpha</taxon>
        <taxon>Spiruroidea</taxon>
        <taxon>Gongylonematidae</taxon>
        <taxon>Gongylonema</taxon>
    </lineage>
</organism>
<dbReference type="InterPro" id="IPR056721">
    <property type="entry name" value="DUF7819"/>
</dbReference>
<gene>
    <name evidence="3" type="ORF">GPUH_LOCUS20854</name>
</gene>
<evidence type="ECO:0000256" key="1">
    <source>
        <dbReference type="SAM" id="MobiDB-lite"/>
    </source>
</evidence>
<accession>A0A183EIR3</accession>
<reference evidence="5" key="1">
    <citation type="submission" date="2016-06" db="UniProtKB">
        <authorList>
            <consortium name="WormBaseParasite"/>
        </authorList>
    </citation>
    <scope>IDENTIFICATION</scope>
</reference>
<dbReference type="AlphaFoldDB" id="A0A183EIR3"/>
<evidence type="ECO:0000259" key="2">
    <source>
        <dbReference type="Pfam" id="PF25127"/>
    </source>
</evidence>
<feature type="domain" description="DUF7819" evidence="2">
    <location>
        <begin position="65"/>
        <end position="92"/>
    </location>
</feature>